<dbReference type="AlphaFoldDB" id="S7Y490"/>
<organism evidence="1 2">
    <name type="scientific">Acinetobacter junii CIP 107470 = MTCC 11364</name>
    <dbReference type="NCBI Taxonomy" id="1217666"/>
    <lineage>
        <taxon>Bacteria</taxon>
        <taxon>Pseudomonadati</taxon>
        <taxon>Pseudomonadota</taxon>
        <taxon>Gammaproteobacteria</taxon>
        <taxon>Moraxellales</taxon>
        <taxon>Moraxellaceae</taxon>
        <taxon>Acinetobacter</taxon>
    </lineage>
</organism>
<dbReference type="EMBL" id="ASYZ01000079">
    <property type="protein sequence ID" value="EPR86039.1"/>
    <property type="molecule type" value="Genomic_DNA"/>
</dbReference>
<accession>S7Y490</accession>
<dbReference type="PATRIC" id="fig|1330047.3.peg.1565"/>
<name>S7Y490_ACIJU</name>
<proteinExistence type="predicted"/>
<protein>
    <submittedName>
        <fullName evidence="1">Uncharacterized protein</fullName>
    </submittedName>
</protein>
<evidence type="ECO:0000313" key="2">
    <source>
        <dbReference type="Proteomes" id="UP000018420"/>
    </source>
</evidence>
<sequence>MSIFLNKLAKNKTAGLLFKNEPVYSLCKKQNVGLDELPNTEDT</sequence>
<reference evidence="1 2" key="1">
    <citation type="submission" date="2013-05" db="EMBL/GenBank/DDBJ databases">
        <title>Genome assembly of Acinetobacter junii MTCC 11364.</title>
        <authorList>
            <person name="Khatri I."/>
            <person name="Singh N.K."/>
            <person name="Subramanian S."/>
            <person name="Mayilraj S."/>
        </authorList>
    </citation>
    <scope>NUCLEOTIDE SEQUENCE [LARGE SCALE GENOMIC DNA]</scope>
    <source>
        <strain evidence="1 2">MTCC 11364</strain>
    </source>
</reference>
<dbReference type="Proteomes" id="UP000018420">
    <property type="component" value="Unassembled WGS sequence"/>
</dbReference>
<comment type="caution">
    <text evidence="1">The sequence shown here is derived from an EMBL/GenBank/DDBJ whole genome shotgun (WGS) entry which is preliminary data.</text>
</comment>
<evidence type="ECO:0000313" key="1">
    <source>
        <dbReference type="EMBL" id="EPR86039.1"/>
    </source>
</evidence>
<gene>
    <name evidence="1" type="ORF">L292_2969</name>
</gene>